<protein>
    <submittedName>
        <fullName evidence="10">Phospholipid carrier-dependent glycosyltransferase</fullName>
    </submittedName>
</protein>
<dbReference type="Pfam" id="PF02366">
    <property type="entry name" value="PMT"/>
    <property type="match status" value="1"/>
</dbReference>
<organism evidence="10 11">
    <name type="scientific">Aureispira anguillae</name>
    <dbReference type="NCBI Taxonomy" id="2864201"/>
    <lineage>
        <taxon>Bacteria</taxon>
        <taxon>Pseudomonadati</taxon>
        <taxon>Bacteroidota</taxon>
        <taxon>Saprospiria</taxon>
        <taxon>Saprospirales</taxon>
        <taxon>Saprospiraceae</taxon>
        <taxon>Aureispira</taxon>
    </lineage>
</organism>
<feature type="transmembrane region" description="Helical" evidence="8">
    <location>
        <begin position="299"/>
        <end position="316"/>
    </location>
</feature>
<dbReference type="GO" id="GO:0005886">
    <property type="term" value="C:plasma membrane"/>
    <property type="evidence" value="ECO:0007669"/>
    <property type="project" value="UniProtKB-SubCell"/>
</dbReference>
<feature type="transmembrane region" description="Helical" evidence="8">
    <location>
        <begin position="236"/>
        <end position="256"/>
    </location>
</feature>
<feature type="transmembrane region" description="Helical" evidence="8">
    <location>
        <begin position="172"/>
        <end position="200"/>
    </location>
</feature>
<feature type="transmembrane region" description="Helical" evidence="8">
    <location>
        <begin position="92"/>
        <end position="113"/>
    </location>
</feature>
<dbReference type="Proteomes" id="UP001060919">
    <property type="component" value="Chromosome"/>
</dbReference>
<evidence type="ECO:0000256" key="5">
    <source>
        <dbReference type="ARBA" id="ARBA00022692"/>
    </source>
</evidence>
<name>A0A916DQC5_9BACT</name>
<evidence type="ECO:0000256" key="4">
    <source>
        <dbReference type="ARBA" id="ARBA00022679"/>
    </source>
</evidence>
<keyword evidence="4" id="KW-0808">Transferase</keyword>
<evidence type="ECO:0000256" key="3">
    <source>
        <dbReference type="ARBA" id="ARBA00022676"/>
    </source>
</evidence>
<feature type="transmembrane region" description="Helical" evidence="8">
    <location>
        <begin position="206"/>
        <end position="224"/>
    </location>
</feature>
<comment type="subcellular location">
    <subcellularLocation>
        <location evidence="1">Cell membrane</location>
        <topology evidence="1">Multi-pass membrane protein</topology>
    </subcellularLocation>
</comment>
<feature type="transmembrane region" description="Helical" evidence="8">
    <location>
        <begin position="348"/>
        <end position="370"/>
    </location>
</feature>
<feature type="transmembrane region" description="Helical" evidence="8">
    <location>
        <begin position="322"/>
        <end position="341"/>
    </location>
</feature>
<dbReference type="InterPro" id="IPR003342">
    <property type="entry name" value="ArnT-like_N"/>
</dbReference>
<keyword evidence="6 8" id="KW-1133">Transmembrane helix</keyword>
<dbReference type="GO" id="GO:0009103">
    <property type="term" value="P:lipopolysaccharide biosynthetic process"/>
    <property type="evidence" value="ECO:0007669"/>
    <property type="project" value="UniProtKB-ARBA"/>
</dbReference>
<evidence type="ECO:0000256" key="8">
    <source>
        <dbReference type="SAM" id="Phobius"/>
    </source>
</evidence>
<keyword evidence="3" id="KW-0328">Glycosyltransferase</keyword>
<evidence type="ECO:0000313" key="10">
    <source>
        <dbReference type="EMBL" id="BDS10015.1"/>
    </source>
</evidence>
<proteinExistence type="predicted"/>
<accession>A0A916DQC5</accession>
<keyword evidence="7 8" id="KW-0472">Membrane</keyword>
<keyword evidence="11" id="KW-1185">Reference proteome</keyword>
<dbReference type="InterPro" id="IPR050297">
    <property type="entry name" value="LipidA_mod_glycosyltrf_83"/>
</dbReference>
<evidence type="ECO:0000256" key="2">
    <source>
        <dbReference type="ARBA" id="ARBA00022475"/>
    </source>
</evidence>
<evidence type="ECO:0000256" key="1">
    <source>
        <dbReference type="ARBA" id="ARBA00004651"/>
    </source>
</evidence>
<evidence type="ECO:0000313" key="11">
    <source>
        <dbReference type="Proteomes" id="UP001060919"/>
    </source>
</evidence>
<keyword evidence="5 8" id="KW-0812">Transmembrane</keyword>
<keyword evidence="2" id="KW-1003">Cell membrane</keyword>
<evidence type="ECO:0000256" key="7">
    <source>
        <dbReference type="ARBA" id="ARBA00023136"/>
    </source>
</evidence>
<dbReference type="KEGG" id="aup:AsAng_0007200"/>
<dbReference type="RefSeq" id="WP_264791358.1">
    <property type="nucleotide sequence ID" value="NZ_AP026867.1"/>
</dbReference>
<dbReference type="EMBL" id="AP026867">
    <property type="protein sequence ID" value="BDS10015.1"/>
    <property type="molecule type" value="Genomic_DNA"/>
</dbReference>
<gene>
    <name evidence="10" type="ORF">AsAng_0007200</name>
</gene>
<evidence type="ECO:0000256" key="6">
    <source>
        <dbReference type="ARBA" id="ARBA00022989"/>
    </source>
</evidence>
<evidence type="ECO:0000259" key="9">
    <source>
        <dbReference type="Pfam" id="PF02366"/>
    </source>
</evidence>
<sequence>MTISPQYSLSIVSLLAFLLGLSCIDQGHNWADDFALYLEQCQALDQGTLVNLLEQNRYAMDNSYAHVGPYLYPSGFPLLLLPMYQLWGMNLWLMKVYCLLFFIASIPLVYFIFKRVSQSSSKAFIITLLVALNYHFIRFSDHILSDLPFFFFSLLCVYQIQQQKYKRPQPAFLLGLLIFFSYNIRDIGICLLPCLLVHQYYSKPKLALWILGLPYFAFIVSAGIRYCLLPSTGSELLQLLSTITLNSILNNLYYYWLLIGNYFVIFRGLPLLIQGILASLVCGIIGIGLFKTKISNPSIVIYIGTTIGIYLLWVSFQGMRFLFPVLPFLVFYLIEGIYALIPSTKKRKIVLGTLVTVSLIQSLGTSVYYWQKDTNEAHSAELQSIYQFIRQETPEKALIIFQKPRALRLFTGRNSIQKPLKEAQYSLVKRDHTVDNTASIIFQTANYTLVKHHTF</sequence>
<dbReference type="GO" id="GO:0006493">
    <property type="term" value="P:protein O-linked glycosylation"/>
    <property type="evidence" value="ECO:0007669"/>
    <property type="project" value="InterPro"/>
</dbReference>
<dbReference type="PANTHER" id="PTHR33908">
    <property type="entry name" value="MANNOSYLTRANSFERASE YKCB-RELATED"/>
    <property type="match status" value="1"/>
</dbReference>
<dbReference type="GO" id="GO:0000030">
    <property type="term" value="F:mannosyltransferase activity"/>
    <property type="evidence" value="ECO:0007669"/>
    <property type="project" value="InterPro"/>
</dbReference>
<dbReference type="AlphaFoldDB" id="A0A916DQC5"/>
<reference evidence="10" key="1">
    <citation type="submission" date="2022-09" db="EMBL/GenBank/DDBJ databases">
        <title>Aureispira anguillicida sp. nov., isolated from Leptocephalus of Japanese eel Anguilla japonica.</title>
        <authorList>
            <person name="Yuasa K."/>
            <person name="Mekata T."/>
            <person name="Ikunari K."/>
        </authorList>
    </citation>
    <scope>NUCLEOTIDE SEQUENCE</scope>
    <source>
        <strain evidence="10">EL160426</strain>
    </source>
</reference>
<dbReference type="PANTHER" id="PTHR33908:SF11">
    <property type="entry name" value="MEMBRANE PROTEIN"/>
    <property type="match status" value="1"/>
</dbReference>
<feature type="domain" description="ArnT-like N-terminal" evidence="9">
    <location>
        <begin position="88"/>
        <end position="164"/>
    </location>
</feature>
<feature type="transmembrane region" description="Helical" evidence="8">
    <location>
        <begin position="262"/>
        <end position="287"/>
    </location>
</feature>
<dbReference type="GO" id="GO:0016763">
    <property type="term" value="F:pentosyltransferase activity"/>
    <property type="evidence" value="ECO:0007669"/>
    <property type="project" value="TreeGrafter"/>
</dbReference>